<dbReference type="EMBL" id="BLLF01001373">
    <property type="protein sequence ID" value="GFH18874.1"/>
    <property type="molecule type" value="Genomic_DNA"/>
</dbReference>
<dbReference type="Proteomes" id="UP000485058">
    <property type="component" value="Unassembled WGS sequence"/>
</dbReference>
<feature type="non-terminal residue" evidence="2">
    <location>
        <position position="80"/>
    </location>
</feature>
<evidence type="ECO:0000256" key="1">
    <source>
        <dbReference type="SAM" id="MobiDB-lite"/>
    </source>
</evidence>
<name>A0A699ZJ81_HAELA</name>
<reference evidence="2 3" key="1">
    <citation type="submission" date="2020-02" db="EMBL/GenBank/DDBJ databases">
        <title>Draft genome sequence of Haematococcus lacustris strain NIES-144.</title>
        <authorList>
            <person name="Morimoto D."/>
            <person name="Nakagawa S."/>
            <person name="Yoshida T."/>
            <person name="Sawayama S."/>
        </authorList>
    </citation>
    <scope>NUCLEOTIDE SEQUENCE [LARGE SCALE GENOMIC DNA]</scope>
    <source>
        <strain evidence="2 3">NIES-144</strain>
    </source>
</reference>
<dbReference type="AlphaFoldDB" id="A0A699ZJ81"/>
<comment type="caution">
    <text evidence="2">The sequence shown here is derived from an EMBL/GenBank/DDBJ whole genome shotgun (WGS) entry which is preliminary data.</text>
</comment>
<feature type="compositionally biased region" description="Low complexity" evidence="1">
    <location>
        <begin position="58"/>
        <end position="73"/>
    </location>
</feature>
<protein>
    <submittedName>
        <fullName evidence="2">Uncharacterized protein</fullName>
    </submittedName>
</protein>
<feature type="region of interest" description="Disordered" evidence="1">
    <location>
        <begin position="58"/>
        <end position="80"/>
    </location>
</feature>
<gene>
    <name evidence="2" type="ORF">HaLaN_15744</name>
</gene>
<feature type="non-terminal residue" evidence="2">
    <location>
        <position position="1"/>
    </location>
</feature>
<proteinExistence type="predicted"/>
<keyword evidence="3" id="KW-1185">Reference proteome</keyword>
<accession>A0A699ZJ81</accession>
<organism evidence="2 3">
    <name type="scientific">Haematococcus lacustris</name>
    <name type="common">Green alga</name>
    <name type="synonym">Haematococcus pluvialis</name>
    <dbReference type="NCBI Taxonomy" id="44745"/>
    <lineage>
        <taxon>Eukaryota</taxon>
        <taxon>Viridiplantae</taxon>
        <taxon>Chlorophyta</taxon>
        <taxon>core chlorophytes</taxon>
        <taxon>Chlorophyceae</taxon>
        <taxon>CS clade</taxon>
        <taxon>Chlamydomonadales</taxon>
        <taxon>Haematococcaceae</taxon>
        <taxon>Haematococcus</taxon>
    </lineage>
</organism>
<sequence length="80" mass="7894">CSGLEEAARILATAIAQGLQSGFAAISNNCQQATSASTVDTIRGSIQSAITSAAQATCSSTTGADSTAASRSRAVREAVT</sequence>
<evidence type="ECO:0000313" key="3">
    <source>
        <dbReference type="Proteomes" id="UP000485058"/>
    </source>
</evidence>
<evidence type="ECO:0000313" key="2">
    <source>
        <dbReference type="EMBL" id="GFH18874.1"/>
    </source>
</evidence>